<organism evidence="2 3">
    <name type="scientific">Leptospirillum ferriphilum (strain ML-04)</name>
    <dbReference type="NCBI Taxonomy" id="1048260"/>
    <lineage>
        <taxon>Bacteria</taxon>
        <taxon>Pseudomonadati</taxon>
        <taxon>Nitrospirota</taxon>
        <taxon>Nitrospiria</taxon>
        <taxon>Nitrospirales</taxon>
        <taxon>Nitrospiraceae</taxon>
        <taxon>Leptospirillum</taxon>
    </lineage>
</organism>
<proteinExistence type="predicted"/>
<evidence type="ECO:0000256" key="1">
    <source>
        <dbReference type="SAM" id="MobiDB-lite"/>
    </source>
</evidence>
<protein>
    <submittedName>
        <fullName evidence="2">Uncharacterized protein</fullName>
    </submittedName>
</protein>
<dbReference type="HOGENOM" id="CLU_2382602_0_0_0"/>
<dbReference type="EMBL" id="CP002919">
    <property type="protein sequence ID" value="AFS52835.1"/>
    <property type="molecule type" value="Genomic_DNA"/>
</dbReference>
<feature type="region of interest" description="Disordered" evidence="1">
    <location>
        <begin position="34"/>
        <end position="55"/>
    </location>
</feature>
<evidence type="ECO:0000313" key="2">
    <source>
        <dbReference type="EMBL" id="AFS52835.1"/>
    </source>
</evidence>
<gene>
    <name evidence="2" type="ordered locus">LFML04_0599</name>
</gene>
<name>J9Z8P8_LEPFM</name>
<dbReference type="STRING" id="1048260.LFML04_0599"/>
<accession>J9Z8P8</accession>
<dbReference type="AlphaFoldDB" id="J9Z8P8"/>
<sequence>MGLSLDIPAGKIMIKGEEFLIDFDEKTGKIGVRAKDGKSAGEGSLKKNEKKKTDRSPDFVGYIRVFADEYELIAYTQHSLSLSVFEDGEPEGEK</sequence>
<dbReference type="PATRIC" id="fig|1048260.3.peg.640"/>
<dbReference type="KEGG" id="lfi:LFML04_0599"/>
<reference evidence="2 3" key="1">
    <citation type="journal article" date="2011" name="J. Microbiol.">
        <title>Complete genome of Leptospirillum ferriphilum ML-04 provides insight into its physiology and environmental adaptation.</title>
        <authorList>
            <person name="Mi S."/>
            <person name="Song J."/>
            <person name="Lin J."/>
            <person name="Che Y."/>
            <person name="Zheng H."/>
            <person name="Lin J."/>
        </authorList>
    </citation>
    <scope>NUCLEOTIDE SEQUENCE [LARGE SCALE GENOMIC DNA]</scope>
    <source>
        <strain evidence="2 3">ML-04</strain>
    </source>
</reference>
<dbReference type="Proteomes" id="UP000006177">
    <property type="component" value="Chromosome"/>
</dbReference>
<evidence type="ECO:0000313" key="3">
    <source>
        <dbReference type="Proteomes" id="UP000006177"/>
    </source>
</evidence>